<dbReference type="Pfam" id="PF18765">
    <property type="entry name" value="Polbeta"/>
    <property type="match status" value="1"/>
</dbReference>
<dbReference type="Proteomes" id="UP000656813">
    <property type="component" value="Unassembled WGS sequence"/>
</dbReference>
<accession>A0A8J2ZU01</accession>
<proteinExistence type="predicted"/>
<dbReference type="PANTHER" id="PTHR33933:SF1">
    <property type="entry name" value="PROTEIN ADENYLYLTRANSFERASE MNTA-RELATED"/>
    <property type="match status" value="1"/>
</dbReference>
<dbReference type="SUPFAM" id="SSF81301">
    <property type="entry name" value="Nucleotidyltransferase"/>
    <property type="match status" value="1"/>
</dbReference>
<keyword evidence="3" id="KW-1185">Reference proteome</keyword>
<dbReference type="InterPro" id="IPR041633">
    <property type="entry name" value="Polbeta"/>
</dbReference>
<gene>
    <name evidence="2" type="ORF">GCM10007096_05670</name>
</gene>
<protein>
    <recommendedName>
        <fullName evidence="1">Polymerase beta nucleotidyltransferase domain-containing protein</fullName>
    </recommendedName>
</protein>
<dbReference type="InterPro" id="IPR043519">
    <property type="entry name" value="NT_sf"/>
</dbReference>
<sequence length="109" mass="12396">MCDEWQATGITVRFVNELKAYCARDGRIKKVILFGSRARGDYQRSSDIDLALETAALTHTEANLIEDAIHEMSTPLKIDVVFLERLTKQKLIDNIHKDGVVMYEQGKDL</sequence>
<feature type="domain" description="Polymerase beta nucleotidyltransferase" evidence="1">
    <location>
        <begin position="16"/>
        <end position="106"/>
    </location>
</feature>
<dbReference type="RefSeq" id="WP_188495869.1">
    <property type="nucleotide sequence ID" value="NZ_BMFV01000002.1"/>
</dbReference>
<dbReference type="Gene3D" id="3.30.460.10">
    <property type="entry name" value="Beta Polymerase, domain 2"/>
    <property type="match status" value="1"/>
</dbReference>
<dbReference type="AlphaFoldDB" id="A0A8J2ZU01"/>
<evidence type="ECO:0000259" key="1">
    <source>
        <dbReference type="Pfam" id="PF18765"/>
    </source>
</evidence>
<reference evidence="2" key="1">
    <citation type="journal article" date="2014" name="Int. J. Syst. Evol. Microbiol.">
        <title>Complete genome sequence of Corynebacterium casei LMG S-19264T (=DSM 44701T), isolated from a smear-ripened cheese.</title>
        <authorList>
            <consortium name="US DOE Joint Genome Institute (JGI-PGF)"/>
            <person name="Walter F."/>
            <person name="Albersmeier A."/>
            <person name="Kalinowski J."/>
            <person name="Ruckert C."/>
        </authorList>
    </citation>
    <scope>NUCLEOTIDE SEQUENCE</scope>
    <source>
        <strain evidence="2">CGMCC 1.12777</strain>
    </source>
</reference>
<evidence type="ECO:0000313" key="3">
    <source>
        <dbReference type="Proteomes" id="UP000656813"/>
    </source>
</evidence>
<dbReference type="EMBL" id="BMFV01000002">
    <property type="protein sequence ID" value="GGH75943.1"/>
    <property type="molecule type" value="Genomic_DNA"/>
</dbReference>
<reference evidence="2" key="2">
    <citation type="submission" date="2020-09" db="EMBL/GenBank/DDBJ databases">
        <authorList>
            <person name="Sun Q."/>
            <person name="Zhou Y."/>
        </authorList>
    </citation>
    <scope>NUCLEOTIDE SEQUENCE</scope>
    <source>
        <strain evidence="2">CGMCC 1.12777</strain>
    </source>
</reference>
<evidence type="ECO:0000313" key="2">
    <source>
        <dbReference type="EMBL" id="GGH75943.1"/>
    </source>
</evidence>
<dbReference type="CDD" id="cd05403">
    <property type="entry name" value="NT_KNTase_like"/>
    <property type="match status" value="1"/>
</dbReference>
<comment type="caution">
    <text evidence="2">The sequence shown here is derived from an EMBL/GenBank/DDBJ whole genome shotgun (WGS) entry which is preliminary data.</text>
</comment>
<dbReference type="PANTHER" id="PTHR33933">
    <property type="entry name" value="NUCLEOTIDYLTRANSFERASE"/>
    <property type="match status" value="1"/>
</dbReference>
<organism evidence="2 3">
    <name type="scientific">Pullulanibacillus pueri</name>
    <dbReference type="NCBI Taxonomy" id="1437324"/>
    <lineage>
        <taxon>Bacteria</taxon>
        <taxon>Bacillati</taxon>
        <taxon>Bacillota</taxon>
        <taxon>Bacilli</taxon>
        <taxon>Bacillales</taxon>
        <taxon>Sporolactobacillaceae</taxon>
        <taxon>Pullulanibacillus</taxon>
    </lineage>
</organism>
<name>A0A8J2ZU01_9BACL</name>
<dbReference type="InterPro" id="IPR052548">
    <property type="entry name" value="Type_VII_TA_antitoxin"/>
</dbReference>